<dbReference type="EMBL" id="BGZK01001256">
    <property type="protein sequence ID" value="GBP75640.1"/>
    <property type="molecule type" value="Genomic_DNA"/>
</dbReference>
<dbReference type="OrthoDB" id="6370710at2759"/>
<accession>A0A4C1YKP1</accession>
<organism evidence="1 2">
    <name type="scientific">Eumeta variegata</name>
    <name type="common">Bagworm moth</name>
    <name type="synonym">Eumeta japonica</name>
    <dbReference type="NCBI Taxonomy" id="151549"/>
    <lineage>
        <taxon>Eukaryota</taxon>
        <taxon>Metazoa</taxon>
        <taxon>Ecdysozoa</taxon>
        <taxon>Arthropoda</taxon>
        <taxon>Hexapoda</taxon>
        <taxon>Insecta</taxon>
        <taxon>Pterygota</taxon>
        <taxon>Neoptera</taxon>
        <taxon>Endopterygota</taxon>
        <taxon>Lepidoptera</taxon>
        <taxon>Glossata</taxon>
        <taxon>Ditrysia</taxon>
        <taxon>Tineoidea</taxon>
        <taxon>Psychidae</taxon>
        <taxon>Oiketicinae</taxon>
        <taxon>Eumeta</taxon>
    </lineage>
</organism>
<proteinExistence type="predicted"/>
<evidence type="ECO:0000313" key="1">
    <source>
        <dbReference type="EMBL" id="GBP75640.1"/>
    </source>
</evidence>
<reference evidence="1 2" key="1">
    <citation type="journal article" date="2019" name="Commun. Biol.">
        <title>The bagworm genome reveals a unique fibroin gene that provides high tensile strength.</title>
        <authorList>
            <person name="Kono N."/>
            <person name="Nakamura H."/>
            <person name="Ohtoshi R."/>
            <person name="Tomita M."/>
            <person name="Numata K."/>
            <person name="Arakawa K."/>
        </authorList>
    </citation>
    <scope>NUCLEOTIDE SEQUENCE [LARGE SCALE GENOMIC DNA]</scope>
</reference>
<name>A0A4C1YKP1_EUMVA</name>
<dbReference type="AlphaFoldDB" id="A0A4C1YKP1"/>
<dbReference type="Proteomes" id="UP000299102">
    <property type="component" value="Unassembled WGS sequence"/>
</dbReference>
<gene>
    <name evidence="1" type="ORF">EVAR_28852_1</name>
</gene>
<protein>
    <submittedName>
        <fullName evidence="1">Uncharacterized protein</fullName>
    </submittedName>
</protein>
<comment type="caution">
    <text evidence="1">The sequence shown here is derived from an EMBL/GenBank/DDBJ whole genome shotgun (WGS) entry which is preliminary data.</text>
</comment>
<sequence length="111" mass="12963">MCGVSGKDRCRNSDVIERCGLKEDVVTRVKTGMLRWFGHLERTNECWTKNRNTRHEFVCASDRKESVLIGFSGRAVRARAAYFIGRPADARVLLDWNNFREIIMCWIPKHF</sequence>
<keyword evidence="2" id="KW-1185">Reference proteome</keyword>
<evidence type="ECO:0000313" key="2">
    <source>
        <dbReference type="Proteomes" id="UP000299102"/>
    </source>
</evidence>